<dbReference type="AlphaFoldDB" id="A0A9W8B223"/>
<dbReference type="InterPro" id="IPR017246">
    <property type="entry name" value="Snapin"/>
</dbReference>
<name>A0A9W8B223_9FUNG</name>
<dbReference type="GO" id="GO:0000149">
    <property type="term" value="F:SNARE binding"/>
    <property type="evidence" value="ECO:0007669"/>
    <property type="project" value="TreeGrafter"/>
</dbReference>
<feature type="region of interest" description="Disordered" evidence="4">
    <location>
        <begin position="1"/>
        <end position="63"/>
    </location>
</feature>
<comment type="caution">
    <text evidence="5">The sequence shown here is derived from an EMBL/GenBank/DDBJ whole genome shotgun (WGS) entry which is preliminary data.</text>
</comment>
<sequence>MPNHAPSAHSPTASAEYAPDEPTTAPMDGPDATLASPPGPFSPSPSAAALSADSRPDSPAHIGLGVNTGVAEFDDELNRGIWSVLEPALMDLELGVSEVKTSQENLGAFMDQLEHDLGAINRMVEPPPRLRSSLGQLSASKQRLTKVNQTLVDIQRRLDQLAKFAKP</sequence>
<evidence type="ECO:0000313" key="6">
    <source>
        <dbReference type="Proteomes" id="UP001151582"/>
    </source>
</evidence>
<keyword evidence="6" id="KW-1185">Reference proteome</keyword>
<evidence type="ECO:0000256" key="2">
    <source>
        <dbReference type="ARBA" id="ARBA00023054"/>
    </source>
</evidence>
<dbReference type="PANTHER" id="PTHR31305">
    <property type="entry name" value="SNARE-ASSOCIATED PROTEIN SNAPIN"/>
    <property type="match status" value="1"/>
</dbReference>
<protein>
    <recommendedName>
        <fullName evidence="3">Biogenesis of lysosome-related organelles complex 1 subunit 7</fullName>
    </recommendedName>
</protein>
<dbReference type="Proteomes" id="UP001151582">
    <property type="component" value="Unassembled WGS sequence"/>
</dbReference>
<evidence type="ECO:0000313" key="5">
    <source>
        <dbReference type="EMBL" id="KAJ1979455.1"/>
    </source>
</evidence>
<dbReference type="PANTHER" id="PTHR31305:SF2">
    <property type="entry name" value="SNARE-ASSOCIATED PROTEIN SNAPIN"/>
    <property type="match status" value="1"/>
</dbReference>
<proteinExistence type="inferred from homology"/>
<dbReference type="EMBL" id="JANBQB010000218">
    <property type="protein sequence ID" value="KAJ1979455.1"/>
    <property type="molecule type" value="Genomic_DNA"/>
</dbReference>
<accession>A0A9W8B223</accession>
<dbReference type="GO" id="GO:0032418">
    <property type="term" value="P:lysosome localization"/>
    <property type="evidence" value="ECO:0007669"/>
    <property type="project" value="TreeGrafter"/>
</dbReference>
<reference evidence="5" key="1">
    <citation type="submission" date="2022-07" db="EMBL/GenBank/DDBJ databases">
        <title>Phylogenomic reconstructions and comparative analyses of Kickxellomycotina fungi.</title>
        <authorList>
            <person name="Reynolds N.K."/>
            <person name="Stajich J.E."/>
            <person name="Barry K."/>
            <person name="Grigoriev I.V."/>
            <person name="Crous P."/>
            <person name="Smith M.E."/>
        </authorList>
    </citation>
    <scope>NUCLEOTIDE SEQUENCE</scope>
    <source>
        <strain evidence="5">RSA 567</strain>
    </source>
</reference>
<dbReference type="Pfam" id="PF14712">
    <property type="entry name" value="Snapin_Pallidin"/>
    <property type="match status" value="1"/>
</dbReference>
<feature type="compositionally biased region" description="Low complexity" evidence="4">
    <location>
        <begin position="1"/>
        <end position="15"/>
    </location>
</feature>
<dbReference type="GO" id="GO:0031083">
    <property type="term" value="C:BLOC-1 complex"/>
    <property type="evidence" value="ECO:0007669"/>
    <property type="project" value="InterPro"/>
</dbReference>
<evidence type="ECO:0000256" key="1">
    <source>
        <dbReference type="ARBA" id="ARBA00006111"/>
    </source>
</evidence>
<organism evidence="5 6">
    <name type="scientific">Dimargaris verticillata</name>
    <dbReference type="NCBI Taxonomy" id="2761393"/>
    <lineage>
        <taxon>Eukaryota</taxon>
        <taxon>Fungi</taxon>
        <taxon>Fungi incertae sedis</taxon>
        <taxon>Zoopagomycota</taxon>
        <taxon>Kickxellomycotina</taxon>
        <taxon>Dimargaritomycetes</taxon>
        <taxon>Dimargaritales</taxon>
        <taxon>Dimargaritaceae</taxon>
        <taxon>Dimargaris</taxon>
    </lineage>
</organism>
<gene>
    <name evidence="5" type="ORF">H4R34_002821</name>
</gene>
<dbReference type="InterPro" id="IPR028119">
    <property type="entry name" value="Snapin/Pallidin/Snn1"/>
</dbReference>
<feature type="compositionally biased region" description="Low complexity" evidence="4">
    <location>
        <begin position="44"/>
        <end position="60"/>
    </location>
</feature>
<dbReference type="GO" id="GO:0006886">
    <property type="term" value="P:intracellular protein transport"/>
    <property type="evidence" value="ECO:0007669"/>
    <property type="project" value="InterPro"/>
</dbReference>
<keyword evidence="2" id="KW-0175">Coiled coil</keyword>
<comment type="similarity">
    <text evidence="1">Belongs to the SNAPIN family.</text>
</comment>
<dbReference type="OrthoDB" id="5399166at2759"/>
<evidence type="ECO:0000256" key="4">
    <source>
        <dbReference type="SAM" id="MobiDB-lite"/>
    </source>
</evidence>
<evidence type="ECO:0000256" key="3">
    <source>
        <dbReference type="ARBA" id="ARBA00033330"/>
    </source>
</evidence>
<dbReference type="GO" id="GO:0099078">
    <property type="term" value="C:BORC complex"/>
    <property type="evidence" value="ECO:0007669"/>
    <property type="project" value="TreeGrafter"/>
</dbReference>